<reference evidence="1" key="1">
    <citation type="submission" date="2015-08" db="UniProtKB">
        <authorList>
            <consortium name="WormBaseParasite"/>
        </authorList>
    </citation>
    <scope>IDENTIFICATION</scope>
</reference>
<sequence>MIKFNDPSIFNNIPLHIDVVSLPSIPNNDVQKCRGRPPKSKFIPNDIIDVNEPSLKNFSNFSKNKGVDSDDLNLHELFKVAHSNGHPGLDKMVELIQLRLPKVENLCSKIAIYLSTCLTCKLINSGMKRVLPPKFINQYDCPGQCYFMDIMGKIKPSSNNGDCYVVRGNSQCESSFKTVSDIIAKICKRLPTTWEDALEVAQFFVNSTVSKSTGVSPFYAEYLRKPNTLLDQMLKTYSSGIHNTSKNLFDLYTNSAIIRKKNLSMFKRNLYR</sequence>
<evidence type="ECO:0000313" key="1">
    <source>
        <dbReference type="WBParaSite" id="SSTP_0001281500.1"/>
    </source>
</evidence>
<proteinExistence type="predicted"/>
<dbReference type="Gene3D" id="3.30.420.10">
    <property type="entry name" value="Ribonuclease H-like superfamily/Ribonuclease H"/>
    <property type="match status" value="1"/>
</dbReference>
<dbReference type="SUPFAM" id="SSF53098">
    <property type="entry name" value="Ribonuclease H-like"/>
    <property type="match status" value="1"/>
</dbReference>
<dbReference type="STRING" id="6248.A0A0K0ETN9"/>
<dbReference type="GO" id="GO:0003676">
    <property type="term" value="F:nucleic acid binding"/>
    <property type="evidence" value="ECO:0007669"/>
    <property type="project" value="InterPro"/>
</dbReference>
<dbReference type="InterPro" id="IPR012337">
    <property type="entry name" value="RNaseH-like_sf"/>
</dbReference>
<name>A0A0K0ETN9_STRER</name>
<dbReference type="InterPro" id="IPR036397">
    <property type="entry name" value="RNaseH_sf"/>
</dbReference>
<protein>
    <submittedName>
        <fullName evidence="1">Integrase_H2C2 domain-containing protein</fullName>
    </submittedName>
</protein>
<dbReference type="AlphaFoldDB" id="A0A0K0ETN9"/>
<dbReference type="WBParaSite" id="SSTP_0001281500.1">
    <property type="protein sequence ID" value="SSTP_0001281500.1"/>
    <property type="gene ID" value="SSTP_0001281500"/>
</dbReference>
<accession>A0A0K0ETN9</accession>
<organism evidence="1">
    <name type="scientific">Strongyloides stercoralis</name>
    <name type="common">Threadworm</name>
    <dbReference type="NCBI Taxonomy" id="6248"/>
    <lineage>
        <taxon>Eukaryota</taxon>
        <taxon>Metazoa</taxon>
        <taxon>Ecdysozoa</taxon>
        <taxon>Nematoda</taxon>
        <taxon>Chromadorea</taxon>
        <taxon>Rhabditida</taxon>
        <taxon>Tylenchina</taxon>
        <taxon>Panagrolaimomorpha</taxon>
        <taxon>Strongyloidoidea</taxon>
        <taxon>Strongyloididae</taxon>
        <taxon>Strongyloides</taxon>
    </lineage>
</organism>